<evidence type="ECO:0000313" key="1">
    <source>
        <dbReference type="EMBL" id="PJJ60504.1"/>
    </source>
</evidence>
<protein>
    <submittedName>
        <fullName evidence="1">Uncharacterized protein</fullName>
    </submittedName>
</protein>
<organism evidence="1 2">
    <name type="scientific">Hymenobacter chitinivorans DSM 11115</name>
    <dbReference type="NCBI Taxonomy" id="1121954"/>
    <lineage>
        <taxon>Bacteria</taxon>
        <taxon>Pseudomonadati</taxon>
        <taxon>Bacteroidota</taxon>
        <taxon>Cytophagia</taxon>
        <taxon>Cytophagales</taxon>
        <taxon>Hymenobacteraceae</taxon>
        <taxon>Hymenobacter</taxon>
    </lineage>
</organism>
<dbReference type="Proteomes" id="UP000228535">
    <property type="component" value="Unassembled WGS sequence"/>
</dbReference>
<proteinExistence type="predicted"/>
<comment type="caution">
    <text evidence="1">The sequence shown here is derived from an EMBL/GenBank/DDBJ whole genome shotgun (WGS) entry which is preliminary data.</text>
</comment>
<reference evidence="1 2" key="1">
    <citation type="submission" date="2017-11" db="EMBL/GenBank/DDBJ databases">
        <title>Genomic Encyclopedia of Archaeal and Bacterial Type Strains, Phase II (KMG-II): From Individual Species to Whole Genera.</title>
        <authorList>
            <person name="Goeker M."/>
        </authorList>
    </citation>
    <scope>NUCLEOTIDE SEQUENCE [LARGE SCALE GENOMIC DNA]</scope>
    <source>
        <strain evidence="1 2">DSM 11115</strain>
    </source>
</reference>
<dbReference type="PROSITE" id="PS51257">
    <property type="entry name" value="PROKAR_LIPOPROTEIN"/>
    <property type="match status" value="1"/>
</dbReference>
<evidence type="ECO:0000313" key="2">
    <source>
        <dbReference type="Proteomes" id="UP000228535"/>
    </source>
</evidence>
<dbReference type="OrthoDB" id="6057717at2"/>
<name>A0A2M9BRC0_9BACT</name>
<keyword evidence="2" id="KW-1185">Reference proteome</keyword>
<dbReference type="RefSeq" id="WP_100336150.1">
    <property type="nucleotide sequence ID" value="NZ_PGFA01000001.1"/>
</dbReference>
<sequence>MRWTLYVLLGLSSACQPTEFRACPNLQTDPTKQLYQDVVTELIEHGLDHAYLPEQQQQVLWQHLATVDHPVPTATDTAWHQEQEARFQNQLFQDTAHFQTFYLNTTYEKGPVLADLPAQLSTLPPSSRVAGLLRSFAALSQQAVADSLRHLQRRLQAADFQLCTATLRAAEPAPAFGHSPGRGTLSLSKVVFNARRDQALLAYGWTCGPRCGFGEVLWVEKTKGRWRIRQAEMTWIS</sequence>
<gene>
    <name evidence="1" type="ORF">CLV45_1933</name>
</gene>
<dbReference type="EMBL" id="PGFA01000001">
    <property type="protein sequence ID" value="PJJ60504.1"/>
    <property type="molecule type" value="Genomic_DNA"/>
</dbReference>
<dbReference type="AlphaFoldDB" id="A0A2M9BRC0"/>
<accession>A0A2M9BRC0</accession>